<accession>A0ABY4WHT1</accession>
<name>A0ABY4WHT1_9BACL</name>
<reference evidence="3" key="1">
    <citation type="submission" date="2022-06" db="EMBL/GenBank/DDBJ databases">
        <title>Genome sequencing of Brevibacillus sp. BB3-R1.</title>
        <authorList>
            <person name="Heo J."/>
            <person name="Lee D."/>
            <person name="Won M."/>
            <person name="Han B.-H."/>
            <person name="Hong S.-B."/>
            <person name="Kwon S.-W."/>
        </authorList>
    </citation>
    <scope>NUCLEOTIDE SEQUENCE</scope>
    <source>
        <strain evidence="3">BB3-R1</strain>
    </source>
</reference>
<dbReference type="RefSeq" id="WP_251873817.1">
    <property type="nucleotide sequence ID" value="NZ_CP098755.1"/>
</dbReference>
<gene>
    <name evidence="3" type="ORF">NDK47_05270</name>
</gene>
<feature type="signal peptide" evidence="2">
    <location>
        <begin position="1"/>
        <end position="22"/>
    </location>
</feature>
<feature type="compositionally biased region" description="Low complexity" evidence="1">
    <location>
        <begin position="35"/>
        <end position="44"/>
    </location>
</feature>
<sequence length="202" mass="22832">MKKILILLVVAALFAGCSGTQKNEKGKGKAKTTSKKGQTQTQSVQKLENKSDTVVFLNRAEHVWEDLYYAAMNNQKGKPIQEDGMTYRPLPSRFDSREKIVAHFSRFWARPMAERMYDHLSTKEVKGKVYLAEPKTTYPVLIANSNTAVEQAADGLLVTVTEATSPAFASDRTVHYTLVRDKKTKKYEIQSRSGEYGKEQFE</sequence>
<dbReference type="Gene3D" id="3.10.450.420">
    <property type="match status" value="1"/>
</dbReference>
<dbReference type="InterPro" id="IPR053749">
    <property type="entry name" value="TA_system-associated_sf"/>
</dbReference>
<protein>
    <submittedName>
        <fullName evidence="3">IseA DL-endopeptidase inhibitor family protein</fullName>
    </submittedName>
</protein>
<evidence type="ECO:0000313" key="3">
    <source>
        <dbReference type="EMBL" id="USG66710.1"/>
    </source>
</evidence>
<keyword evidence="2" id="KW-0732">Signal</keyword>
<evidence type="ECO:0000313" key="4">
    <source>
        <dbReference type="Proteomes" id="UP001056500"/>
    </source>
</evidence>
<feature type="region of interest" description="Disordered" evidence="1">
    <location>
        <begin position="21"/>
        <end position="44"/>
    </location>
</feature>
<evidence type="ECO:0000256" key="1">
    <source>
        <dbReference type="SAM" id="MobiDB-lite"/>
    </source>
</evidence>
<dbReference type="PROSITE" id="PS51257">
    <property type="entry name" value="PROKAR_LIPOPROTEIN"/>
    <property type="match status" value="1"/>
</dbReference>
<proteinExistence type="predicted"/>
<feature type="chain" id="PRO_5045975238" evidence="2">
    <location>
        <begin position="23"/>
        <end position="202"/>
    </location>
</feature>
<dbReference type="Proteomes" id="UP001056500">
    <property type="component" value="Chromosome"/>
</dbReference>
<evidence type="ECO:0000256" key="2">
    <source>
        <dbReference type="SAM" id="SignalP"/>
    </source>
</evidence>
<organism evidence="3 4">
    <name type="scientific">Brevibacillus ruminantium</name>
    <dbReference type="NCBI Taxonomy" id="2950604"/>
    <lineage>
        <taxon>Bacteria</taxon>
        <taxon>Bacillati</taxon>
        <taxon>Bacillota</taxon>
        <taxon>Bacilli</taxon>
        <taxon>Bacillales</taxon>
        <taxon>Paenibacillaceae</taxon>
        <taxon>Brevibacillus</taxon>
    </lineage>
</organism>
<keyword evidence="4" id="KW-1185">Reference proteome</keyword>
<dbReference type="EMBL" id="CP098755">
    <property type="protein sequence ID" value="USG66710.1"/>
    <property type="molecule type" value="Genomic_DNA"/>
</dbReference>